<evidence type="ECO:0000256" key="4">
    <source>
        <dbReference type="ARBA" id="ARBA00022837"/>
    </source>
</evidence>
<proteinExistence type="predicted"/>
<evidence type="ECO:0000256" key="7">
    <source>
        <dbReference type="ARBA" id="ARBA00023136"/>
    </source>
</evidence>
<feature type="compositionally biased region" description="Basic residues" evidence="10">
    <location>
        <begin position="192"/>
        <end position="201"/>
    </location>
</feature>
<comment type="subcellular location">
    <subcellularLocation>
        <location evidence="1">Membrane</location>
        <topology evidence="1">Single-pass membrane protein</topology>
    </subcellularLocation>
</comment>
<dbReference type="SUPFAM" id="SSF49313">
    <property type="entry name" value="Cadherin-like"/>
    <property type="match status" value="2"/>
</dbReference>
<evidence type="ECO:0000256" key="2">
    <source>
        <dbReference type="ARBA" id="ARBA00022692"/>
    </source>
</evidence>
<evidence type="ECO:0000313" key="12">
    <source>
        <dbReference type="EMBL" id="PVD34577.1"/>
    </source>
</evidence>
<dbReference type="PRINTS" id="PR00205">
    <property type="entry name" value="CADHERIN"/>
</dbReference>
<evidence type="ECO:0000256" key="3">
    <source>
        <dbReference type="ARBA" id="ARBA00022737"/>
    </source>
</evidence>
<dbReference type="PANTHER" id="PTHR24028">
    <property type="entry name" value="CADHERIN-87A"/>
    <property type="match status" value="1"/>
</dbReference>
<dbReference type="Gene3D" id="2.60.40.60">
    <property type="entry name" value="Cadherins"/>
    <property type="match status" value="2"/>
</dbReference>
<organism evidence="12 13">
    <name type="scientific">Pomacea canaliculata</name>
    <name type="common">Golden apple snail</name>
    <dbReference type="NCBI Taxonomy" id="400727"/>
    <lineage>
        <taxon>Eukaryota</taxon>
        <taxon>Metazoa</taxon>
        <taxon>Spiralia</taxon>
        <taxon>Lophotrochozoa</taxon>
        <taxon>Mollusca</taxon>
        <taxon>Gastropoda</taxon>
        <taxon>Caenogastropoda</taxon>
        <taxon>Architaenioglossa</taxon>
        <taxon>Ampullarioidea</taxon>
        <taxon>Ampullariidae</taxon>
        <taxon>Pomacea</taxon>
    </lineage>
</organism>
<dbReference type="AlphaFoldDB" id="A0A2T7PMH1"/>
<dbReference type="GO" id="GO:0005886">
    <property type="term" value="C:plasma membrane"/>
    <property type="evidence" value="ECO:0007669"/>
    <property type="project" value="InterPro"/>
</dbReference>
<dbReference type="GO" id="GO:0005509">
    <property type="term" value="F:calcium ion binding"/>
    <property type="evidence" value="ECO:0007669"/>
    <property type="project" value="UniProtKB-UniRule"/>
</dbReference>
<dbReference type="PANTHER" id="PTHR24028:SF146">
    <property type="entry name" value="CADHERIN 96CB, ISOFORM D-RELATED"/>
    <property type="match status" value="1"/>
</dbReference>
<keyword evidence="6" id="KW-1133">Transmembrane helix</keyword>
<keyword evidence="2" id="KW-0812">Transmembrane</keyword>
<keyword evidence="7" id="KW-0472">Membrane</keyword>
<sequence length="201" mass="22047">MVTVRSQIMVGWFPYIKRSPLKLFLARALIVGLICSWNPAAADLVYTVPEELPPGSHIGYLAEDTDLRQYVSAENLPTLRYSFLASDSDHVGLFRLNEATGELRTAPQGRLDREAVCPFLTQCLLSLQVAIQSTLDQFFRKVSVNINVTDINDNSPVFPAPSTSVVVSESVQVPSSFPLPSAQDLDTGPHHSLGRLSHRAG</sequence>
<keyword evidence="13" id="KW-1185">Reference proteome</keyword>
<keyword evidence="8" id="KW-0325">Glycoprotein</keyword>
<evidence type="ECO:0000256" key="8">
    <source>
        <dbReference type="ARBA" id="ARBA00023180"/>
    </source>
</evidence>
<dbReference type="Proteomes" id="UP000245119">
    <property type="component" value="Linkage Group LG3"/>
</dbReference>
<evidence type="ECO:0000259" key="11">
    <source>
        <dbReference type="PROSITE" id="PS50268"/>
    </source>
</evidence>
<dbReference type="PROSITE" id="PS50268">
    <property type="entry name" value="CADHERIN_2"/>
    <property type="match status" value="1"/>
</dbReference>
<dbReference type="OrthoDB" id="6252479at2759"/>
<dbReference type="InterPro" id="IPR015919">
    <property type="entry name" value="Cadherin-like_sf"/>
</dbReference>
<dbReference type="InterPro" id="IPR002126">
    <property type="entry name" value="Cadherin-like_dom"/>
</dbReference>
<dbReference type="GO" id="GO:0007156">
    <property type="term" value="P:homophilic cell adhesion via plasma membrane adhesion molecules"/>
    <property type="evidence" value="ECO:0007669"/>
    <property type="project" value="InterPro"/>
</dbReference>
<feature type="domain" description="Cadherin" evidence="11">
    <location>
        <begin position="40"/>
        <end position="158"/>
    </location>
</feature>
<evidence type="ECO:0000256" key="1">
    <source>
        <dbReference type="ARBA" id="ARBA00004167"/>
    </source>
</evidence>
<dbReference type="InterPro" id="IPR050174">
    <property type="entry name" value="Protocadherin/Cadherin-CA"/>
</dbReference>
<evidence type="ECO:0000313" key="13">
    <source>
        <dbReference type="Proteomes" id="UP000245119"/>
    </source>
</evidence>
<dbReference type="InterPro" id="IPR013164">
    <property type="entry name" value="Cadherin_N"/>
</dbReference>
<keyword evidence="5" id="KW-0130">Cell adhesion</keyword>
<evidence type="ECO:0000256" key="10">
    <source>
        <dbReference type="SAM" id="MobiDB-lite"/>
    </source>
</evidence>
<evidence type="ECO:0000256" key="9">
    <source>
        <dbReference type="PROSITE-ProRule" id="PRU00043"/>
    </source>
</evidence>
<keyword evidence="4 9" id="KW-0106">Calcium</keyword>
<evidence type="ECO:0000256" key="5">
    <source>
        <dbReference type="ARBA" id="ARBA00022889"/>
    </source>
</evidence>
<dbReference type="InterPro" id="IPR020894">
    <property type="entry name" value="Cadherin_CS"/>
</dbReference>
<protein>
    <recommendedName>
        <fullName evidence="11">Cadherin domain-containing protein</fullName>
    </recommendedName>
</protein>
<accession>A0A2T7PMH1</accession>
<dbReference type="PROSITE" id="PS00232">
    <property type="entry name" value="CADHERIN_1"/>
    <property type="match status" value="1"/>
</dbReference>
<name>A0A2T7PMH1_POMCA</name>
<comment type="caution">
    <text evidence="12">The sequence shown here is derived from an EMBL/GenBank/DDBJ whole genome shotgun (WGS) entry which is preliminary data.</text>
</comment>
<gene>
    <name evidence="12" type="ORF">C0Q70_05853</name>
</gene>
<evidence type="ECO:0000256" key="6">
    <source>
        <dbReference type="ARBA" id="ARBA00022989"/>
    </source>
</evidence>
<dbReference type="EMBL" id="PZQS01000003">
    <property type="protein sequence ID" value="PVD34577.1"/>
    <property type="molecule type" value="Genomic_DNA"/>
</dbReference>
<dbReference type="SMART" id="SM00112">
    <property type="entry name" value="CA"/>
    <property type="match status" value="1"/>
</dbReference>
<dbReference type="CDD" id="cd11304">
    <property type="entry name" value="Cadherin_repeat"/>
    <property type="match status" value="1"/>
</dbReference>
<dbReference type="Pfam" id="PF08266">
    <property type="entry name" value="Cadherin_2"/>
    <property type="match status" value="1"/>
</dbReference>
<feature type="region of interest" description="Disordered" evidence="10">
    <location>
        <begin position="178"/>
        <end position="201"/>
    </location>
</feature>
<keyword evidence="3" id="KW-0677">Repeat</keyword>
<reference evidence="12 13" key="1">
    <citation type="submission" date="2018-04" db="EMBL/GenBank/DDBJ databases">
        <title>The genome of golden apple snail Pomacea canaliculata provides insight into stress tolerance and invasive adaptation.</title>
        <authorList>
            <person name="Liu C."/>
            <person name="Liu B."/>
            <person name="Ren Y."/>
            <person name="Zhang Y."/>
            <person name="Wang H."/>
            <person name="Li S."/>
            <person name="Jiang F."/>
            <person name="Yin L."/>
            <person name="Zhang G."/>
            <person name="Qian W."/>
            <person name="Fan W."/>
        </authorList>
    </citation>
    <scope>NUCLEOTIDE SEQUENCE [LARGE SCALE GENOMIC DNA]</scope>
    <source>
        <strain evidence="12">SZHN2017</strain>
        <tissue evidence="12">Muscle</tissue>
    </source>
</reference>